<evidence type="ECO:0000313" key="2">
    <source>
        <dbReference type="EMBL" id="MCF1714045.1"/>
    </source>
</evidence>
<evidence type="ECO:0000256" key="1">
    <source>
        <dbReference type="SAM" id="SignalP"/>
    </source>
</evidence>
<gene>
    <name evidence="2" type="ORF">L0U88_05310</name>
</gene>
<keyword evidence="3" id="KW-1185">Reference proteome</keyword>
<reference evidence="2 3" key="1">
    <citation type="submission" date="2022-01" db="EMBL/GenBank/DDBJ databases">
        <title>Flavihumibacter sp. nov., isolated from sediment of a river.</title>
        <authorList>
            <person name="Liu H."/>
        </authorList>
    </citation>
    <scope>NUCLEOTIDE SEQUENCE [LARGE SCALE GENOMIC DNA]</scope>
    <source>
        <strain evidence="2 3">RY-1</strain>
    </source>
</reference>
<feature type="signal peptide" evidence="1">
    <location>
        <begin position="1"/>
        <end position="19"/>
    </location>
</feature>
<dbReference type="PROSITE" id="PS51257">
    <property type="entry name" value="PROKAR_LIPOPROTEIN"/>
    <property type="match status" value="1"/>
</dbReference>
<proteinExistence type="predicted"/>
<feature type="chain" id="PRO_5046938754" description="6-bladed beta-propeller" evidence="1">
    <location>
        <begin position="20"/>
        <end position="59"/>
    </location>
</feature>
<organism evidence="2 3">
    <name type="scientific">Flavihumibacter fluminis</name>
    <dbReference type="NCBI Taxonomy" id="2909236"/>
    <lineage>
        <taxon>Bacteria</taxon>
        <taxon>Pseudomonadati</taxon>
        <taxon>Bacteroidota</taxon>
        <taxon>Chitinophagia</taxon>
        <taxon>Chitinophagales</taxon>
        <taxon>Chitinophagaceae</taxon>
        <taxon>Flavihumibacter</taxon>
    </lineage>
</organism>
<dbReference type="EMBL" id="JAKEVY010000001">
    <property type="protein sequence ID" value="MCF1714045.1"/>
    <property type="molecule type" value="Genomic_DNA"/>
</dbReference>
<evidence type="ECO:0008006" key="4">
    <source>
        <dbReference type="Google" id="ProtNLM"/>
    </source>
</evidence>
<comment type="caution">
    <text evidence="2">The sequence shown here is derived from an EMBL/GenBank/DDBJ whole genome shotgun (WGS) entry which is preliminary data.</text>
</comment>
<keyword evidence="1" id="KW-0732">Signal</keyword>
<dbReference type="RefSeq" id="WP_234864572.1">
    <property type="nucleotide sequence ID" value="NZ_JAKEVY010000001.1"/>
</dbReference>
<name>A0ABS9BFJ0_9BACT</name>
<dbReference type="Proteomes" id="UP001200145">
    <property type="component" value="Unassembled WGS sequence"/>
</dbReference>
<sequence length="59" mass="6859">MSTRIIRLMSAFFLFTVFAACQKEISSLDEEENELPVEILGQLPKQFVLKDFTDNYIEV</sequence>
<accession>A0ABS9BFJ0</accession>
<protein>
    <recommendedName>
        <fullName evidence="4">6-bladed beta-propeller</fullName>
    </recommendedName>
</protein>
<evidence type="ECO:0000313" key="3">
    <source>
        <dbReference type="Proteomes" id="UP001200145"/>
    </source>
</evidence>